<dbReference type="Pfam" id="PF23571">
    <property type="entry name" value="GH3_M"/>
    <property type="match status" value="1"/>
</dbReference>
<evidence type="ECO:0000313" key="4">
    <source>
        <dbReference type="EMBL" id="SHK17525.1"/>
    </source>
</evidence>
<dbReference type="GO" id="GO:0005737">
    <property type="term" value="C:cytoplasm"/>
    <property type="evidence" value="ECO:0007669"/>
    <property type="project" value="TreeGrafter"/>
</dbReference>
<dbReference type="PANTHER" id="PTHR31901">
    <property type="entry name" value="GH3 DOMAIN-CONTAINING PROTEIN"/>
    <property type="match status" value="1"/>
</dbReference>
<dbReference type="SUPFAM" id="SSF56801">
    <property type="entry name" value="Acetyl-CoA synthetase-like"/>
    <property type="match status" value="1"/>
</dbReference>
<dbReference type="RefSeq" id="WP_072876515.1">
    <property type="nucleotide sequence ID" value="NZ_FOKU01000001.1"/>
</dbReference>
<protein>
    <submittedName>
        <fullName evidence="4">GH3 auxin-responsive promoter</fullName>
    </submittedName>
</protein>
<dbReference type="EMBL" id="FOKU01000001">
    <property type="protein sequence ID" value="SFB70005.1"/>
    <property type="molecule type" value="Genomic_DNA"/>
</dbReference>
<evidence type="ECO:0000259" key="2">
    <source>
        <dbReference type="Pfam" id="PF23572"/>
    </source>
</evidence>
<gene>
    <name evidence="3" type="ORF">SAMN04487891_101522</name>
    <name evidence="4" type="ORF">SAMN05216293_0529</name>
</gene>
<evidence type="ECO:0000259" key="1">
    <source>
        <dbReference type="Pfam" id="PF23571"/>
    </source>
</evidence>
<dbReference type="InterPro" id="IPR055378">
    <property type="entry name" value="GH3_C"/>
</dbReference>
<dbReference type="EMBL" id="FRAT01000001">
    <property type="protein sequence ID" value="SHK17525.1"/>
    <property type="molecule type" value="Genomic_DNA"/>
</dbReference>
<evidence type="ECO:0000313" key="6">
    <source>
        <dbReference type="Proteomes" id="UP000198940"/>
    </source>
</evidence>
<proteinExistence type="predicted"/>
<reference evidence="4 5" key="1">
    <citation type="submission" date="2016-11" db="EMBL/GenBank/DDBJ databases">
        <authorList>
            <person name="Varghese N."/>
            <person name="Submissions S."/>
        </authorList>
    </citation>
    <scope>NUCLEOTIDE SEQUENCE [LARGE SCALE GENOMIC DNA]</scope>
    <source>
        <strain evidence="4 5">CGMCC 1.12174</strain>
        <strain evidence="3 6">DSM 26351</strain>
    </source>
</reference>
<sequence>MSLKAQAAKIFARRVARRTAKWTKKPIQAQQKVFFDLIATAKQTQFGKDHGFDHIQSHSDFVEKVPVRDYEALKTYVQKIIDGENDVLWPGKPIYFGKTSGTTSGAKYIPITKESIKYQVQASRNAILSYIQETGNADFVDGKMIFLQGSPVLEEKGGIKLGRLSGISAHYVPNYLQKNRLPSWETNCIEDWETKVDKIVEETEQQNMTVIAGIPSWVQMYFEKLHAKTGQKVGELFKEFQLFIYGGVNYEPYRAKFENLIGRKVDSIELFPASEGFFAYQDSQKEKGMLLLLDSGIFYEFVKADEFFTENPKRLTIADVELDMDYAMVISTNAGLWAYDIGDTVRFVSKDPYRIIVSGRIKHFISAFGEHVIAKEVEEALKLAVDQTDALVNEFTVAPQTNPENGELPYHEWFIEFERTPSDISKFSSIMEESMKKQNSYYYDLIIGNILQPLVITSIQLGGFQEYMKTVGKLGGQNKVQRLSNDRKVADGLQAFKMR</sequence>
<dbReference type="Proteomes" id="UP000184031">
    <property type="component" value="Unassembled WGS sequence"/>
</dbReference>
<dbReference type="Gene3D" id="3.40.50.12780">
    <property type="entry name" value="N-terminal domain of ligase-like"/>
    <property type="match status" value="1"/>
</dbReference>
<dbReference type="Pfam" id="PF03321">
    <property type="entry name" value="GH3"/>
    <property type="match status" value="1"/>
</dbReference>
<dbReference type="InterPro" id="IPR055377">
    <property type="entry name" value="GH3_M"/>
</dbReference>
<dbReference type="AlphaFoldDB" id="A0A1M6QBI4"/>
<dbReference type="InterPro" id="IPR042099">
    <property type="entry name" value="ANL_N_sf"/>
</dbReference>
<accession>A0A1M6QBI4</accession>
<evidence type="ECO:0000313" key="5">
    <source>
        <dbReference type="Proteomes" id="UP000184031"/>
    </source>
</evidence>
<evidence type="ECO:0000313" key="3">
    <source>
        <dbReference type="EMBL" id="SFB70005.1"/>
    </source>
</evidence>
<feature type="domain" description="GH3 C-terminal" evidence="2">
    <location>
        <begin position="376"/>
        <end position="488"/>
    </location>
</feature>
<dbReference type="GO" id="GO:0016881">
    <property type="term" value="F:acid-amino acid ligase activity"/>
    <property type="evidence" value="ECO:0007669"/>
    <property type="project" value="TreeGrafter"/>
</dbReference>
<dbReference type="Pfam" id="PF23572">
    <property type="entry name" value="GH3_C"/>
    <property type="match status" value="1"/>
</dbReference>
<organism evidence="4 5">
    <name type="scientific">Flagellimonas taeanensis</name>
    <dbReference type="NCBI Taxonomy" id="1005926"/>
    <lineage>
        <taxon>Bacteria</taxon>
        <taxon>Pseudomonadati</taxon>
        <taxon>Bacteroidota</taxon>
        <taxon>Flavobacteriia</taxon>
        <taxon>Flavobacteriales</taxon>
        <taxon>Flavobacteriaceae</taxon>
        <taxon>Flagellimonas</taxon>
    </lineage>
</organism>
<comment type="caution">
    <text evidence="4">The sequence shown here is derived from an EMBL/GenBank/DDBJ whole genome shotgun (WGS) entry which is preliminary data.</text>
</comment>
<dbReference type="OrthoDB" id="5678283at2"/>
<dbReference type="PANTHER" id="PTHR31901:SF9">
    <property type="entry name" value="GH3 DOMAIN-CONTAINING PROTEIN"/>
    <property type="match status" value="1"/>
</dbReference>
<dbReference type="STRING" id="1055723.SAMN05216293_0529"/>
<dbReference type="Proteomes" id="UP000198940">
    <property type="component" value="Unassembled WGS sequence"/>
</dbReference>
<dbReference type="InterPro" id="IPR004993">
    <property type="entry name" value="GH3"/>
</dbReference>
<feature type="domain" description="GH3 middle" evidence="1">
    <location>
        <begin position="291"/>
        <end position="349"/>
    </location>
</feature>
<keyword evidence="6" id="KW-1185">Reference proteome</keyword>
<name>A0A1M6QBI4_9FLAO</name>